<name>A0A3E0HAX8_9PSEU</name>
<dbReference type="Proteomes" id="UP000256269">
    <property type="component" value="Unassembled WGS sequence"/>
</dbReference>
<comment type="caution">
    <text evidence="1">The sequence shown here is derived from an EMBL/GenBank/DDBJ whole genome shotgun (WGS) entry which is preliminary data.</text>
</comment>
<accession>A0A3E0HAX8</accession>
<dbReference type="RefSeq" id="WP_116178354.1">
    <property type="nucleotide sequence ID" value="NZ_CP144375.1"/>
</dbReference>
<dbReference type="OrthoDB" id="3689938at2"/>
<gene>
    <name evidence="1" type="ORF">BCF44_112267</name>
</gene>
<organism evidence="1 2">
    <name type="scientific">Kutzneria buriramensis</name>
    <dbReference type="NCBI Taxonomy" id="1045776"/>
    <lineage>
        <taxon>Bacteria</taxon>
        <taxon>Bacillati</taxon>
        <taxon>Actinomycetota</taxon>
        <taxon>Actinomycetes</taxon>
        <taxon>Pseudonocardiales</taxon>
        <taxon>Pseudonocardiaceae</taxon>
        <taxon>Kutzneria</taxon>
    </lineage>
</organism>
<evidence type="ECO:0000313" key="2">
    <source>
        <dbReference type="Proteomes" id="UP000256269"/>
    </source>
</evidence>
<reference evidence="1 2" key="1">
    <citation type="submission" date="2018-08" db="EMBL/GenBank/DDBJ databases">
        <title>Genomic Encyclopedia of Archaeal and Bacterial Type Strains, Phase II (KMG-II): from individual species to whole genera.</title>
        <authorList>
            <person name="Goeker M."/>
        </authorList>
    </citation>
    <scope>NUCLEOTIDE SEQUENCE [LARGE SCALE GENOMIC DNA]</scope>
    <source>
        <strain evidence="1 2">DSM 45791</strain>
    </source>
</reference>
<dbReference type="EMBL" id="QUNO01000012">
    <property type="protein sequence ID" value="REH41185.1"/>
    <property type="molecule type" value="Genomic_DNA"/>
</dbReference>
<evidence type="ECO:0000313" key="1">
    <source>
        <dbReference type="EMBL" id="REH41185.1"/>
    </source>
</evidence>
<protein>
    <submittedName>
        <fullName evidence="1">Uncharacterized protein</fullName>
    </submittedName>
</protein>
<dbReference type="AlphaFoldDB" id="A0A3E0HAX8"/>
<proteinExistence type="predicted"/>
<keyword evidence="2" id="KW-1185">Reference proteome</keyword>
<sequence>MAENAKQLAARARSGQFREVLPALRALVAKDGPRALGQRAQAAAVLISILFWQDAFAEAADLTEELITADGPRDSPIRDEDEPFSVALLAAEVHAGQPAAERCARLASSVPPDSVLGERLTWLAAELADRSAVTLLPNYSPWGEPPSPLDGVIGADYLDDDYNELKPNQQRALWNALLRTNQFERAWDLHERVGLPPQWEVCVWLAGWCATLDRTDEGRRLLLAAHDLWWPYAVWDCLPPDPVVQPVLRVLVTDEVREHYLTHPIGPEREKR</sequence>